<evidence type="ECO:0000259" key="3">
    <source>
        <dbReference type="PROSITE" id="PS51444"/>
    </source>
</evidence>
<dbReference type="SUPFAM" id="SSF47413">
    <property type="entry name" value="lambda repressor-like DNA-binding domains"/>
    <property type="match status" value="1"/>
</dbReference>
<dbReference type="InterPro" id="IPR010982">
    <property type="entry name" value="Lambda_DNA-bd_dom_sf"/>
</dbReference>
<proteinExistence type="predicted"/>
<dbReference type="CDD" id="cd00093">
    <property type="entry name" value="HTH_XRE"/>
    <property type="match status" value="1"/>
</dbReference>
<dbReference type="PROSITE" id="PS50943">
    <property type="entry name" value="HTH_CROC1"/>
    <property type="match status" value="1"/>
</dbReference>
<dbReference type="Gene3D" id="1.10.260.40">
    <property type="entry name" value="lambda repressor-like DNA-binding domains"/>
    <property type="match status" value="1"/>
</dbReference>
<gene>
    <name evidence="4" type="ORF">AB1I55_04575</name>
</gene>
<dbReference type="PROSITE" id="PS51444">
    <property type="entry name" value="FH2"/>
    <property type="match status" value="1"/>
</dbReference>
<sequence>MKLELEIANRIKEYRIAKKLTQEQLAEKIGFDVSYLGRIERGKSANIQISTLEKIIDALNEDYTTFFSFENANNKYVSIVHDLSLLENREEVLEIIEKIIKLEKKK</sequence>
<dbReference type="Proteomes" id="UP001554047">
    <property type="component" value="Unassembled WGS sequence"/>
</dbReference>
<comment type="caution">
    <text evidence="4">The sequence shown here is derived from an EMBL/GenBank/DDBJ whole genome shotgun (WGS) entry which is preliminary data.</text>
</comment>
<dbReference type="InterPro" id="IPR015425">
    <property type="entry name" value="FH2_Formin"/>
</dbReference>
<dbReference type="InterPro" id="IPR050807">
    <property type="entry name" value="TransReg_Diox_bact_type"/>
</dbReference>
<dbReference type="PANTHER" id="PTHR46797:SF1">
    <property type="entry name" value="METHYLPHOSPHONATE SYNTHASE"/>
    <property type="match status" value="1"/>
</dbReference>
<dbReference type="Pfam" id="PF01381">
    <property type="entry name" value="HTH_3"/>
    <property type="match status" value="1"/>
</dbReference>
<evidence type="ECO:0000256" key="1">
    <source>
        <dbReference type="ARBA" id="ARBA00023125"/>
    </source>
</evidence>
<evidence type="ECO:0000259" key="2">
    <source>
        <dbReference type="PROSITE" id="PS50943"/>
    </source>
</evidence>
<keyword evidence="5" id="KW-1185">Reference proteome</keyword>
<feature type="domain" description="HTH cro/C1-type" evidence="2">
    <location>
        <begin position="11"/>
        <end position="66"/>
    </location>
</feature>
<feature type="domain" description="FH2" evidence="3">
    <location>
        <begin position="1"/>
        <end position="106"/>
    </location>
</feature>
<protein>
    <submittedName>
        <fullName evidence="4">Helix-turn-helix transcriptional regulator</fullName>
    </submittedName>
</protein>
<reference evidence="4 5" key="1">
    <citation type="submission" date="2024-05" db="EMBL/GenBank/DDBJ databases">
        <title>Human gut microbiome strain richness.</title>
        <authorList>
            <person name="Chen-Liaw A."/>
        </authorList>
    </citation>
    <scope>NUCLEOTIDE SEQUENCE [LARGE SCALE GENOMIC DNA]</scope>
    <source>
        <strain evidence="4 5">J1100102st1_G3_J1100102_180507</strain>
    </source>
</reference>
<dbReference type="SMART" id="SM00530">
    <property type="entry name" value="HTH_XRE"/>
    <property type="match status" value="1"/>
</dbReference>
<accession>A0ABV3MAC1</accession>
<dbReference type="EMBL" id="JBFDTB010000004">
    <property type="protein sequence ID" value="MEW3465382.1"/>
    <property type="molecule type" value="Genomic_DNA"/>
</dbReference>
<dbReference type="RefSeq" id="WP_061053623.1">
    <property type="nucleotide sequence ID" value="NZ_JBFDTA010000001.1"/>
</dbReference>
<keyword evidence="1" id="KW-0238">DNA-binding</keyword>
<dbReference type="PANTHER" id="PTHR46797">
    <property type="entry name" value="HTH-TYPE TRANSCRIPTIONAL REGULATOR"/>
    <property type="match status" value="1"/>
</dbReference>
<dbReference type="InterPro" id="IPR001387">
    <property type="entry name" value="Cro/C1-type_HTH"/>
</dbReference>
<organism evidence="4 5">
    <name type="scientific">Enterococcus entomosocium</name>
    <dbReference type="NCBI Taxonomy" id="3034352"/>
    <lineage>
        <taxon>Bacteria</taxon>
        <taxon>Bacillati</taxon>
        <taxon>Bacillota</taxon>
        <taxon>Bacilli</taxon>
        <taxon>Lactobacillales</taxon>
        <taxon>Enterococcaceae</taxon>
        <taxon>Enterococcus</taxon>
    </lineage>
</organism>
<evidence type="ECO:0000313" key="5">
    <source>
        <dbReference type="Proteomes" id="UP001554047"/>
    </source>
</evidence>
<name>A0ABV3MAC1_9ENTE</name>
<evidence type="ECO:0000313" key="4">
    <source>
        <dbReference type="EMBL" id="MEW3465382.1"/>
    </source>
</evidence>